<evidence type="ECO:0000259" key="4">
    <source>
        <dbReference type="Pfam" id="PF08531"/>
    </source>
</evidence>
<evidence type="ECO:0000256" key="1">
    <source>
        <dbReference type="ARBA" id="ARBA00001445"/>
    </source>
</evidence>
<dbReference type="Gene3D" id="1.50.10.10">
    <property type="match status" value="1"/>
</dbReference>
<dbReference type="Gene3D" id="2.60.120.260">
    <property type="entry name" value="Galactose-binding domain-like"/>
    <property type="match status" value="2"/>
</dbReference>
<dbReference type="Gene3D" id="2.60.420.10">
    <property type="entry name" value="Maltose phosphorylase, domain 3"/>
    <property type="match status" value="1"/>
</dbReference>
<evidence type="ECO:0000256" key="2">
    <source>
        <dbReference type="ARBA" id="ARBA00012652"/>
    </source>
</evidence>
<dbReference type="SUPFAM" id="SSF48208">
    <property type="entry name" value="Six-hairpin glycosidases"/>
    <property type="match status" value="1"/>
</dbReference>
<dbReference type="Proteomes" id="UP000494178">
    <property type="component" value="Unassembled WGS sequence"/>
</dbReference>
<dbReference type="PANTHER" id="PTHR33307">
    <property type="entry name" value="ALPHA-RHAMNOSIDASE (EUROFUNG)"/>
    <property type="match status" value="1"/>
</dbReference>
<dbReference type="PANTHER" id="PTHR33307:SF6">
    <property type="entry name" value="ALPHA-RHAMNOSIDASE (EUROFUNG)-RELATED"/>
    <property type="match status" value="1"/>
</dbReference>
<protein>
    <recommendedName>
        <fullName evidence="2">alpha-L-rhamnosidase</fullName>
        <ecNumber evidence="2">3.2.1.40</ecNumber>
    </recommendedName>
</protein>
<dbReference type="Pfam" id="PF08531">
    <property type="entry name" value="Bac_rhamnosid_N"/>
    <property type="match status" value="1"/>
</dbReference>
<dbReference type="Pfam" id="PF17389">
    <property type="entry name" value="Bac_rhamnosid6H"/>
    <property type="match status" value="1"/>
</dbReference>
<dbReference type="InterPro" id="IPR012341">
    <property type="entry name" value="6hp_glycosidase-like_sf"/>
</dbReference>
<feature type="domain" description="Bacterial alpha-L-rhamnosidase N-terminal" evidence="4">
    <location>
        <begin position="130"/>
        <end position="262"/>
    </location>
</feature>
<dbReference type="GO" id="GO:0005975">
    <property type="term" value="P:carbohydrate metabolic process"/>
    <property type="evidence" value="ECO:0007669"/>
    <property type="project" value="InterPro"/>
</dbReference>
<dbReference type="AlphaFoldDB" id="A0A6F9XUA6"/>
<dbReference type="InterPro" id="IPR035396">
    <property type="entry name" value="Bac_rhamnosid6H"/>
</dbReference>
<feature type="domain" description="Alpha-L-rhamnosidase concanavalin-like" evidence="3">
    <location>
        <begin position="301"/>
        <end position="397"/>
    </location>
</feature>
<accession>A0A6F9XUA6</accession>
<gene>
    <name evidence="6" type="ORF">SY111_13790</name>
</gene>
<evidence type="ECO:0000259" key="5">
    <source>
        <dbReference type="Pfam" id="PF17389"/>
    </source>
</evidence>
<name>A0A6F9XUA6_9LACO</name>
<dbReference type="InterPro" id="IPR016007">
    <property type="entry name" value="Alpha_rhamnosid"/>
</dbReference>
<feature type="domain" description="Alpha-L-rhamnosidase six-hairpin glycosidase" evidence="5">
    <location>
        <begin position="403"/>
        <end position="750"/>
    </location>
</feature>
<comment type="catalytic activity">
    <reaction evidence="1">
        <text>Hydrolysis of terminal non-reducing alpha-L-rhamnose residues in alpha-L-rhamnosides.</text>
        <dbReference type="EC" id="3.2.1.40"/>
    </reaction>
</comment>
<sequence>MEIQKIEINHLDKPLGYRFDSLMIQAFVKAVSYPRSLEKHLVINGDLNEVVFDSGWQEALDLKFYPKLQLQAQTRYKVLLELRANQESWQKVTWFETGLMSGFSWGKWIGTNKKELHGISLSKEFSINKPVYKARLYLTGLGLYEAYLDGKKIGNEYLAPGFSDYNYYVQVATHDVTKYLTPGKHTLSITLADGWYRGKFGIEMHGGRENQYGDTLKAIAELHWQDEVGKQVLATDDSWICQTSQVVRSGIYYGEDLDMLQSKKETYPVVSYPQPSKYVYDRISLPITAHEQFSVKKVMTTRKHDVILDFGQNLAGWVEFEDMLAAGQKVEIEFGEIIQNGELYRDNLRNARASFTYVSDGKGQIVHPHFTYFGFRYVRLINFPTEINPANFKAVALYSDMEEIGTFKTSDSLVNRLYQNVVWGLKSNFVDIPTDCPQRDERLGWTGDAGIFAKTASYIMDTYQFFTKYALDIAVEQSKNEGRVPLYAPAIDGNDGGKAVWGDAITIIPWISYQRNGDATILRKYIGAMMSWVDWIYDRTEKLGNPYLWLGDDQLGDWLALDTEDIMHLKGKTPDDLIASAYYYYSARIVAQTAEILKMKHERRYYQQLAKQIKAAFQAEFFTKSGRLITDTQTGLAVVLNFGLVPACGKQQAIKKLVTAVSKNKNSLTTGFVGTPPLLPALSANGYHELAMRLFLSEHYPSWLFEVKQGATTIWERWNSLDEKGMIADNGMNSLNHYSSGAVMQWAFEYLMGLKQVGEHEIRISPGLTPKVSLVAAKTRISDGEFGLTWQIKGVTKQEVSIELEIPYGTSAKLELPNCQNIVVNGQKMENEVSLGAGKYQLEYQATSSYVESFDVQSPLKEFNQNKNLTAGLKDLVPFWDFLTLPGNMKYFEDYSLLQLGNEMRAIGFAPLSSTDIKAINAYFQKYALK</sequence>
<evidence type="ECO:0000313" key="6">
    <source>
        <dbReference type="EMBL" id="GET08755.1"/>
    </source>
</evidence>
<dbReference type="InterPro" id="IPR013737">
    <property type="entry name" value="Bac_rhamnosid_N"/>
</dbReference>
<dbReference type="GO" id="GO:0030596">
    <property type="term" value="F:alpha-L-rhamnosidase activity"/>
    <property type="evidence" value="ECO:0007669"/>
    <property type="project" value="UniProtKB-EC"/>
</dbReference>
<dbReference type="EMBL" id="BLAN01000086">
    <property type="protein sequence ID" value="GET08755.1"/>
    <property type="molecule type" value="Genomic_DNA"/>
</dbReference>
<evidence type="ECO:0000259" key="3">
    <source>
        <dbReference type="Pfam" id="PF05592"/>
    </source>
</evidence>
<dbReference type="Pfam" id="PF05592">
    <property type="entry name" value="Bac_rhamnosid"/>
    <property type="match status" value="1"/>
</dbReference>
<organism evidence="6">
    <name type="scientific">Ligilactobacillus agilis</name>
    <dbReference type="NCBI Taxonomy" id="1601"/>
    <lineage>
        <taxon>Bacteria</taxon>
        <taxon>Bacillati</taxon>
        <taxon>Bacillota</taxon>
        <taxon>Bacilli</taxon>
        <taxon>Lactobacillales</taxon>
        <taxon>Lactobacillaceae</taxon>
        <taxon>Ligilactobacillus</taxon>
    </lineage>
</organism>
<dbReference type="EC" id="3.2.1.40" evidence="2"/>
<comment type="caution">
    <text evidence="6">The sequence shown here is derived from an EMBL/GenBank/DDBJ whole genome shotgun (WGS) entry which is preliminary data.</text>
</comment>
<dbReference type="RefSeq" id="WP_172586152.1">
    <property type="nucleotide sequence ID" value="NZ_BLAN01000086.1"/>
</dbReference>
<dbReference type="InterPro" id="IPR008902">
    <property type="entry name" value="Rhamnosid_concanavalin"/>
</dbReference>
<proteinExistence type="predicted"/>
<reference evidence="6" key="1">
    <citation type="submission" date="2019-10" db="EMBL/GenBank/DDBJ databases">
        <title>Lactobacillus agilis SY111 Whole Genome Sequencing Project.</title>
        <authorList>
            <person name="Suzuki S."/>
            <person name="Endo A."/>
            <person name="Maeno S."/>
            <person name="Shiwa Y."/>
            <person name="Matsutani M."/>
            <person name="Kajikawa A."/>
        </authorList>
    </citation>
    <scope>NUCLEOTIDE SEQUENCE</scope>
    <source>
        <strain evidence="6">SY111</strain>
    </source>
</reference>
<dbReference type="InterPro" id="IPR008928">
    <property type="entry name" value="6-hairpin_glycosidase_sf"/>
</dbReference>